<dbReference type="PROSITE" id="PS51695">
    <property type="entry name" value="SEDOLISIN"/>
    <property type="match status" value="1"/>
</dbReference>
<dbReference type="GO" id="GO:0005576">
    <property type="term" value="C:extracellular region"/>
    <property type="evidence" value="ECO:0007669"/>
    <property type="project" value="UniProtKB-SubCell"/>
</dbReference>
<evidence type="ECO:0000256" key="3">
    <source>
        <dbReference type="ARBA" id="ARBA00022723"/>
    </source>
</evidence>
<evidence type="ECO:0000256" key="7">
    <source>
        <dbReference type="ARBA" id="ARBA00023145"/>
    </source>
</evidence>
<dbReference type="GO" id="GO:0008240">
    <property type="term" value="F:tripeptidyl-peptidase activity"/>
    <property type="evidence" value="ECO:0007669"/>
    <property type="project" value="TreeGrafter"/>
</dbReference>
<dbReference type="InterPro" id="IPR030400">
    <property type="entry name" value="Sedolisin_dom"/>
</dbReference>
<feature type="chain" id="PRO_5021450446" description="Peptidase S53 domain-containing protein" evidence="9">
    <location>
        <begin position="18"/>
        <end position="581"/>
    </location>
</feature>
<keyword evidence="7" id="KW-0865">Zymogen</keyword>
<organism evidence="11 12">
    <name type="scientific">Hericium alpestre</name>
    <dbReference type="NCBI Taxonomy" id="135208"/>
    <lineage>
        <taxon>Eukaryota</taxon>
        <taxon>Fungi</taxon>
        <taxon>Dikarya</taxon>
        <taxon>Basidiomycota</taxon>
        <taxon>Agaricomycotina</taxon>
        <taxon>Agaricomycetes</taxon>
        <taxon>Russulales</taxon>
        <taxon>Hericiaceae</taxon>
        <taxon>Hericium</taxon>
    </lineage>
</organism>
<dbReference type="Gene3D" id="3.40.50.200">
    <property type="entry name" value="Peptidase S8/S53 domain"/>
    <property type="match status" value="1"/>
</dbReference>
<dbReference type="Proteomes" id="UP000298061">
    <property type="component" value="Unassembled WGS sequence"/>
</dbReference>
<name>A0A4Z0AAD2_9AGAM</name>
<dbReference type="SUPFAM" id="SSF52743">
    <property type="entry name" value="Subtilisin-like"/>
    <property type="match status" value="1"/>
</dbReference>
<comment type="subcellular location">
    <subcellularLocation>
        <location evidence="1">Secreted</location>
        <location evidence="1">Extracellular space</location>
    </subcellularLocation>
</comment>
<keyword evidence="12" id="KW-1185">Reference proteome</keyword>
<dbReference type="EMBL" id="SFCI01000068">
    <property type="protein sequence ID" value="TFY82909.1"/>
    <property type="molecule type" value="Genomic_DNA"/>
</dbReference>
<feature type="active site" description="Charge relay system" evidence="8">
    <location>
        <position position="500"/>
    </location>
</feature>
<reference evidence="11 12" key="1">
    <citation type="submission" date="2019-02" db="EMBL/GenBank/DDBJ databases">
        <title>Genome sequencing of the rare red list fungi Hericium alpestre (H. flagellum).</title>
        <authorList>
            <person name="Buettner E."/>
            <person name="Kellner H."/>
        </authorList>
    </citation>
    <scope>NUCLEOTIDE SEQUENCE [LARGE SCALE GENOMIC DNA]</scope>
    <source>
        <strain evidence="11 12">DSM 108284</strain>
    </source>
</reference>
<dbReference type="GO" id="GO:0046872">
    <property type="term" value="F:metal ion binding"/>
    <property type="evidence" value="ECO:0007669"/>
    <property type="project" value="UniProtKB-UniRule"/>
</dbReference>
<evidence type="ECO:0000256" key="1">
    <source>
        <dbReference type="ARBA" id="ARBA00004239"/>
    </source>
</evidence>
<feature type="binding site" evidence="8">
    <location>
        <position position="562"/>
    </location>
    <ligand>
        <name>Ca(2+)</name>
        <dbReference type="ChEBI" id="CHEBI:29108"/>
    </ligand>
</feature>
<comment type="cofactor">
    <cofactor evidence="8">
        <name>Ca(2+)</name>
        <dbReference type="ChEBI" id="CHEBI:29108"/>
    </cofactor>
    <text evidence="8">Binds 1 Ca(2+) ion per subunit.</text>
</comment>
<dbReference type="InterPro" id="IPR036852">
    <property type="entry name" value="Peptidase_S8/S53_dom_sf"/>
</dbReference>
<feature type="binding site" evidence="8">
    <location>
        <position position="560"/>
    </location>
    <ligand>
        <name>Ca(2+)</name>
        <dbReference type="ChEBI" id="CHEBI:29108"/>
    </ligand>
</feature>
<keyword evidence="3 8" id="KW-0479">Metal-binding</keyword>
<keyword evidence="9" id="KW-0732">Signal</keyword>
<dbReference type="STRING" id="135208.A0A4Z0AAD2"/>
<feature type="binding site" evidence="8">
    <location>
        <position position="541"/>
    </location>
    <ligand>
        <name>Ca(2+)</name>
        <dbReference type="ChEBI" id="CHEBI:29108"/>
    </ligand>
</feature>
<accession>A0A4Z0AAD2</accession>
<dbReference type="SUPFAM" id="SSF54897">
    <property type="entry name" value="Protease propeptides/inhibitors"/>
    <property type="match status" value="1"/>
</dbReference>
<feature type="signal peptide" evidence="9">
    <location>
        <begin position="1"/>
        <end position="17"/>
    </location>
</feature>
<feature type="active site" description="Charge relay system" evidence="8">
    <location>
        <position position="303"/>
    </location>
</feature>
<dbReference type="AlphaFoldDB" id="A0A4Z0AAD2"/>
<comment type="caution">
    <text evidence="11">The sequence shown here is derived from an EMBL/GenBank/DDBJ whole genome shotgun (WGS) entry which is preliminary data.</text>
</comment>
<evidence type="ECO:0000256" key="9">
    <source>
        <dbReference type="SAM" id="SignalP"/>
    </source>
</evidence>
<feature type="binding site" evidence="8">
    <location>
        <position position="542"/>
    </location>
    <ligand>
        <name>Ca(2+)</name>
        <dbReference type="ChEBI" id="CHEBI:29108"/>
    </ligand>
</feature>
<dbReference type="Pfam" id="PF09286">
    <property type="entry name" value="Pro-kuma_activ"/>
    <property type="match status" value="1"/>
</dbReference>
<proteinExistence type="predicted"/>
<keyword evidence="6 8" id="KW-0106">Calcium</keyword>
<evidence type="ECO:0000313" key="12">
    <source>
        <dbReference type="Proteomes" id="UP000298061"/>
    </source>
</evidence>
<dbReference type="InterPro" id="IPR015366">
    <property type="entry name" value="S53_propep"/>
</dbReference>
<feature type="active site" description="Charge relay system" evidence="8">
    <location>
        <position position="307"/>
    </location>
</feature>
<evidence type="ECO:0000313" key="11">
    <source>
        <dbReference type="EMBL" id="TFY82909.1"/>
    </source>
</evidence>
<dbReference type="GO" id="GO:0006508">
    <property type="term" value="P:proteolysis"/>
    <property type="evidence" value="ECO:0007669"/>
    <property type="project" value="UniProtKB-KW"/>
</dbReference>
<keyword evidence="2 8" id="KW-0645">Protease</keyword>
<dbReference type="GO" id="GO:0004252">
    <property type="term" value="F:serine-type endopeptidase activity"/>
    <property type="evidence" value="ECO:0007669"/>
    <property type="project" value="UniProtKB-UniRule"/>
</dbReference>
<keyword evidence="4 8" id="KW-0378">Hydrolase</keyword>
<dbReference type="InterPro" id="IPR050819">
    <property type="entry name" value="Tripeptidyl-peptidase_I"/>
</dbReference>
<dbReference type="PANTHER" id="PTHR14218:SF15">
    <property type="entry name" value="TRIPEPTIDYL-PEPTIDASE 1"/>
    <property type="match status" value="1"/>
</dbReference>
<gene>
    <name evidence="11" type="ORF">EWM64_g1103</name>
</gene>
<evidence type="ECO:0000256" key="2">
    <source>
        <dbReference type="ARBA" id="ARBA00022670"/>
    </source>
</evidence>
<protein>
    <recommendedName>
        <fullName evidence="10">Peptidase S53 domain-containing protein</fullName>
    </recommendedName>
</protein>
<dbReference type="CDD" id="cd11377">
    <property type="entry name" value="Pro-peptidase_S53"/>
    <property type="match status" value="1"/>
</dbReference>
<evidence type="ECO:0000259" key="10">
    <source>
        <dbReference type="PROSITE" id="PS51695"/>
    </source>
</evidence>
<dbReference type="PANTHER" id="PTHR14218">
    <property type="entry name" value="PROTEASE S8 TRIPEPTIDYL PEPTIDASE I CLN2"/>
    <property type="match status" value="1"/>
</dbReference>
<dbReference type="CDD" id="cd04056">
    <property type="entry name" value="Peptidases_S53"/>
    <property type="match status" value="1"/>
</dbReference>
<evidence type="ECO:0000256" key="6">
    <source>
        <dbReference type="ARBA" id="ARBA00022837"/>
    </source>
</evidence>
<dbReference type="OrthoDB" id="409122at2759"/>
<evidence type="ECO:0000256" key="8">
    <source>
        <dbReference type="PROSITE-ProRule" id="PRU01032"/>
    </source>
</evidence>
<keyword evidence="5 8" id="KW-0720">Serine protease</keyword>
<evidence type="ECO:0000256" key="5">
    <source>
        <dbReference type="ARBA" id="ARBA00022825"/>
    </source>
</evidence>
<feature type="domain" description="Peptidase S53" evidence="10">
    <location>
        <begin position="212"/>
        <end position="581"/>
    </location>
</feature>
<evidence type="ECO:0000256" key="4">
    <source>
        <dbReference type="ARBA" id="ARBA00022801"/>
    </source>
</evidence>
<dbReference type="SMART" id="SM00944">
    <property type="entry name" value="Pro-kuma_activ"/>
    <property type="match status" value="1"/>
</dbReference>
<dbReference type="PROSITE" id="PS51257">
    <property type="entry name" value="PROKAR_LIPOPROTEIN"/>
    <property type="match status" value="1"/>
</dbReference>
<sequence length="581" mass="60873">MVKLSVVFISFIALACASPHPRDALHVHERRDSVPNGFAHAGPAPDDHVLNLRLALVQNNIDGLHQKLYDVSKPKSASYGKHLSKAEVEALVAPSAETDTAVKNWLSANNIAYNTISPAGDWLGINMTVQQANTLFGAEFSNFKNQATGKQSVRTLSYSIPASLKGHIDFIHPTVAFPAKPLGGPKVVGKAKSQPKFSNVTANAAPASCNDQFTPSCAQELYGIPTTAATQSSNQLAVSGFIGQYASLSDLAVCSFILLAEWQASDLGLQLFLENLRPDLVGTTFSVELIDGGINNQNSPGDEADLDTQYTVSIASKVPTIFISVGSNNPDGISGFLDIVNYLETLNPVPNVLSTSYSFNEPELPFSIANSLCNAYAQLGARGTSILFSSGDGGVSGGQSGGCTEFVPTFPSTCPFITSIGATQNVNPEVSASFSSGGFSTLFAIPDYQSAAVESYLAGIGSQYAGLFNASGRAFPDVSAAGVNYIIAWMDEFWLVDGTSCSTPLTASIVSLLNDELISAGRAPLGFLNPLLYESPSAFTDITSGTNPGCNTNGFSAGAGWDPVTGVGSPIFSELRSVIGL</sequence>